<reference evidence="1" key="1">
    <citation type="journal article" date="2024" name="Gigascience">
        <title>Chromosome-level genome of the poultry shaft louse Menopon gallinae provides insight into the host-switching and adaptive evolution of parasitic lice.</title>
        <authorList>
            <person name="Xu Y."/>
            <person name="Ma L."/>
            <person name="Liu S."/>
            <person name="Liang Y."/>
            <person name="Liu Q."/>
            <person name="He Z."/>
            <person name="Tian L."/>
            <person name="Duan Y."/>
            <person name="Cai W."/>
            <person name="Li H."/>
            <person name="Song F."/>
        </authorList>
    </citation>
    <scope>NUCLEOTIDE SEQUENCE</scope>
    <source>
        <strain evidence="1">Cailab_2023a</strain>
    </source>
</reference>
<accession>A0AAW2I6P3</accession>
<comment type="caution">
    <text evidence="1">The sequence shown here is derived from an EMBL/GenBank/DDBJ whole genome shotgun (WGS) entry which is preliminary data.</text>
</comment>
<protein>
    <submittedName>
        <fullName evidence="1">Uncharacterized protein</fullName>
    </submittedName>
</protein>
<dbReference type="EMBL" id="JARGDH010000002">
    <property type="protein sequence ID" value="KAL0277874.1"/>
    <property type="molecule type" value="Genomic_DNA"/>
</dbReference>
<proteinExistence type="predicted"/>
<organism evidence="1">
    <name type="scientific">Menopon gallinae</name>
    <name type="common">poultry shaft louse</name>
    <dbReference type="NCBI Taxonomy" id="328185"/>
    <lineage>
        <taxon>Eukaryota</taxon>
        <taxon>Metazoa</taxon>
        <taxon>Ecdysozoa</taxon>
        <taxon>Arthropoda</taxon>
        <taxon>Hexapoda</taxon>
        <taxon>Insecta</taxon>
        <taxon>Pterygota</taxon>
        <taxon>Neoptera</taxon>
        <taxon>Paraneoptera</taxon>
        <taxon>Psocodea</taxon>
        <taxon>Troctomorpha</taxon>
        <taxon>Phthiraptera</taxon>
        <taxon>Amblycera</taxon>
        <taxon>Menoponidae</taxon>
        <taxon>Menopon</taxon>
    </lineage>
</organism>
<gene>
    <name evidence="1" type="ORF">PYX00_005000</name>
</gene>
<sequence>MWLYRRMLRIAWTDRIRNTEVLSRMGKEMEVLYDIKRRKLQYFGHVIRNSKRRPGRRRTSWLKNLREWFGMDSASLFRATASKIKIAVMIANLRRGEGN</sequence>
<dbReference type="AlphaFoldDB" id="A0AAW2I6P3"/>
<evidence type="ECO:0000313" key="1">
    <source>
        <dbReference type="EMBL" id="KAL0277874.1"/>
    </source>
</evidence>
<name>A0AAW2I6P3_9NEOP</name>